<name>A0ABV0EJ10_9BURK</name>
<organism evidence="4 5">
    <name type="scientific">Thiobacter aerophilum</name>
    <dbReference type="NCBI Taxonomy" id="3121275"/>
    <lineage>
        <taxon>Bacteria</taxon>
        <taxon>Pseudomonadati</taxon>
        <taxon>Pseudomonadota</taxon>
        <taxon>Betaproteobacteria</taxon>
        <taxon>Burkholderiales</taxon>
        <taxon>Thiobacteraceae</taxon>
        <taxon>Thiobacter</taxon>
    </lineage>
</organism>
<gene>
    <name evidence="4" type="ORF">V6E02_11485</name>
</gene>
<evidence type="ECO:0000313" key="5">
    <source>
        <dbReference type="Proteomes" id="UP001482231"/>
    </source>
</evidence>
<dbReference type="NCBIfam" id="TIGR00254">
    <property type="entry name" value="GGDEF"/>
    <property type="match status" value="1"/>
</dbReference>
<dbReference type="InterPro" id="IPR043128">
    <property type="entry name" value="Rev_trsase/Diguanyl_cyclase"/>
</dbReference>
<evidence type="ECO:0000313" key="4">
    <source>
        <dbReference type="EMBL" id="MEO1767832.1"/>
    </source>
</evidence>
<dbReference type="InterPro" id="IPR029787">
    <property type="entry name" value="Nucleotide_cyclase"/>
</dbReference>
<dbReference type="EMBL" id="JBAJEX010000011">
    <property type="protein sequence ID" value="MEO1767832.1"/>
    <property type="molecule type" value="Genomic_DNA"/>
</dbReference>
<comment type="caution">
    <text evidence="4">The sequence shown here is derived from an EMBL/GenBank/DDBJ whole genome shotgun (WGS) entry which is preliminary data.</text>
</comment>
<dbReference type="SUPFAM" id="SSF55073">
    <property type="entry name" value="Nucleotide cyclase"/>
    <property type="match status" value="1"/>
</dbReference>
<dbReference type="RefSeq" id="WP_347308943.1">
    <property type="nucleotide sequence ID" value="NZ_JBAJEX010000011.1"/>
</dbReference>
<dbReference type="Pfam" id="PF00990">
    <property type="entry name" value="GGDEF"/>
    <property type="match status" value="1"/>
</dbReference>
<dbReference type="PANTHER" id="PTHR45138">
    <property type="entry name" value="REGULATORY COMPONENTS OF SENSORY TRANSDUCTION SYSTEM"/>
    <property type="match status" value="1"/>
</dbReference>
<keyword evidence="4" id="KW-0808">Transferase</keyword>
<evidence type="ECO:0000259" key="3">
    <source>
        <dbReference type="PROSITE" id="PS50887"/>
    </source>
</evidence>
<feature type="domain" description="GGDEF" evidence="3">
    <location>
        <begin position="179"/>
        <end position="309"/>
    </location>
</feature>
<proteinExistence type="predicted"/>
<dbReference type="PANTHER" id="PTHR45138:SF9">
    <property type="entry name" value="DIGUANYLATE CYCLASE DGCM-RELATED"/>
    <property type="match status" value="1"/>
</dbReference>
<keyword evidence="5" id="KW-1185">Reference proteome</keyword>
<dbReference type="InterPro" id="IPR050469">
    <property type="entry name" value="Diguanylate_Cyclase"/>
</dbReference>
<accession>A0ABV0EJ10</accession>
<dbReference type="InterPro" id="IPR000160">
    <property type="entry name" value="GGDEF_dom"/>
</dbReference>
<dbReference type="EC" id="2.7.7.65" evidence="1"/>
<dbReference type="SMART" id="SM00267">
    <property type="entry name" value="GGDEF"/>
    <property type="match status" value="1"/>
</dbReference>
<dbReference type="GO" id="GO:0052621">
    <property type="term" value="F:diguanylate cyclase activity"/>
    <property type="evidence" value="ECO:0007669"/>
    <property type="project" value="UniProtKB-EC"/>
</dbReference>
<keyword evidence="4" id="KW-0548">Nucleotidyltransferase</keyword>
<dbReference type="Gene3D" id="3.30.70.270">
    <property type="match status" value="1"/>
</dbReference>
<sequence>MSPPFALLPPWLNDLRAVALALFSEDGQLIEANEGFLATLAGLSEGTPTTGFIEPSFGLLTAAPIQVDGLVYQGLIRLGTPEGPQRAFAGRVYRGSRMLFLVAEMDISAFEEMNAELAHTKKELDEVRRVLTRRSHALQQALEEIAQLKRLDTVTGLANRAVLDQRMEDEIRRWERSRRPLALLLMDIDDFTGINENYSREVGDEILGHVATLLKQAVRGVDLVVRYGGQEFALLLPETNEMGAIIVAERIRMELESQLILPVLEPVTASFGAATYIGGESRAEFYARAWRALKHSKSHGKNCVTMAGVVAECDHLYQGGGALKQGSEA</sequence>
<evidence type="ECO:0000256" key="2">
    <source>
        <dbReference type="ARBA" id="ARBA00034247"/>
    </source>
</evidence>
<protein>
    <recommendedName>
        <fullName evidence="1">diguanylate cyclase</fullName>
        <ecNumber evidence="1">2.7.7.65</ecNumber>
    </recommendedName>
</protein>
<reference evidence="4 5" key="1">
    <citation type="submission" date="2024-02" db="EMBL/GenBank/DDBJ databases">
        <title>New thermophilic sulfur-oxidizing bacteria from a hot springs of the Uzon caldera (Kamchatka, Russia).</title>
        <authorList>
            <person name="Dukat A.M."/>
            <person name="Elcheninov A.G."/>
            <person name="Frolov E.N."/>
        </authorList>
    </citation>
    <scope>NUCLEOTIDE SEQUENCE [LARGE SCALE GENOMIC DNA]</scope>
    <source>
        <strain evidence="4 5">AK1</strain>
    </source>
</reference>
<dbReference type="PROSITE" id="PS50887">
    <property type="entry name" value="GGDEF"/>
    <property type="match status" value="1"/>
</dbReference>
<dbReference type="Proteomes" id="UP001482231">
    <property type="component" value="Unassembled WGS sequence"/>
</dbReference>
<comment type="catalytic activity">
    <reaction evidence="2">
        <text>2 GTP = 3',3'-c-di-GMP + 2 diphosphate</text>
        <dbReference type="Rhea" id="RHEA:24898"/>
        <dbReference type="ChEBI" id="CHEBI:33019"/>
        <dbReference type="ChEBI" id="CHEBI:37565"/>
        <dbReference type="ChEBI" id="CHEBI:58805"/>
        <dbReference type="EC" id="2.7.7.65"/>
    </reaction>
</comment>
<evidence type="ECO:0000256" key="1">
    <source>
        <dbReference type="ARBA" id="ARBA00012528"/>
    </source>
</evidence>
<dbReference type="CDD" id="cd01949">
    <property type="entry name" value="GGDEF"/>
    <property type="match status" value="1"/>
</dbReference>